<proteinExistence type="predicted"/>
<dbReference type="RefSeq" id="WP_081959313.1">
    <property type="nucleotide sequence ID" value="NZ_BBNQ01000018.1"/>
</dbReference>
<evidence type="ECO:0000259" key="1">
    <source>
        <dbReference type="Pfam" id="PF13524"/>
    </source>
</evidence>
<dbReference type="GO" id="GO:0016740">
    <property type="term" value="F:transferase activity"/>
    <property type="evidence" value="ECO:0007669"/>
    <property type="project" value="UniProtKB-KW"/>
</dbReference>
<reference evidence="2 3" key="1">
    <citation type="journal article" date="2014" name="Genome Announc.">
        <title>Draft Genome Sequences of Marine Flavobacterium Algibacter lectus Strains SS8 and NR4.</title>
        <authorList>
            <person name="Takatani N."/>
            <person name="Nakanishi M."/>
            <person name="Meirelles P."/>
            <person name="Mino S."/>
            <person name="Suda W."/>
            <person name="Oshima K."/>
            <person name="Hattori M."/>
            <person name="Ohkuma M."/>
            <person name="Hosokawa M."/>
            <person name="Miyashita K."/>
            <person name="Thompson F.L."/>
            <person name="Niwa A."/>
            <person name="Sawabe T."/>
            <person name="Sawabe T."/>
        </authorList>
    </citation>
    <scope>NUCLEOTIDE SEQUENCE [LARGE SCALE GENOMIC DNA]</scope>
    <source>
        <strain evidence="2 3">JCM 19300</strain>
    </source>
</reference>
<gene>
    <name evidence="2" type="ORF">JCM19300_518</name>
</gene>
<dbReference type="AlphaFoldDB" id="A0A090VI16"/>
<organism evidence="2 3">
    <name type="scientific">Algibacter lectus</name>
    <dbReference type="NCBI Taxonomy" id="221126"/>
    <lineage>
        <taxon>Bacteria</taxon>
        <taxon>Pseudomonadati</taxon>
        <taxon>Bacteroidota</taxon>
        <taxon>Flavobacteriia</taxon>
        <taxon>Flavobacteriales</taxon>
        <taxon>Flavobacteriaceae</taxon>
        <taxon>Algibacter</taxon>
    </lineage>
</organism>
<feature type="domain" description="Spore protein YkvP/CgeB glycosyl transferase-like" evidence="1">
    <location>
        <begin position="189"/>
        <end position="329"/>
    </location>
</feature>
<evidence type="ECO:0000313" key="3">
    <source>
        <dbReference type="Proteomes" id="UP000029644"/>
    </source>
</evidence>
<keyword evidence="2" id="KW-0808">Transferase</keyword>
<name>A0A090VI16_9FLAO</name>
<sequence length="336" mass="39276">MNILFVHPPEGNAFALFKAFDLINDVKIDFLSQEKGKKFSFVDKVKFKIKLPSDLYDYNKLLSSRDLSSIDVLFIVKGVMIYSKTLRKVKHNYPKLKLISFCLDDMYAWHNRSIYYTLGLKHYDLVCTNKSYNMTELKKLGAKKMFFSNNAYSKNIHYPAYKENSSYAHDVLFIGTLEKERFDSMNFLAENGIQVHVYTDSFNEKEFQNHNDNLIIHKGGLYYNEHCEAITNSKITLCFLRKINRDLQTTRSVEIPACGGCMLAERTDEHLSLFEENKEAIYFSNDSELLEKTRYLLANKTLRSQVTKEAILRCEESGYSYQHLAEKLVQEFKLNF</sequence>
<dbReference type="OrthoDB" id="110463at2"/>
<accession>A0A090VI16</accession>
<dbReference type="InterPro" id="IPR055259">
    <property type="entry name" value="YkvP/CgeB_Glyco_trans-like"/>
</dbReference>
<dbReference type="Proteomes" id="UP000029644">
    <property type="component" value="Unassembled WGS sequence"/>
</dbReference>
<dbReference type="EMBL" id="BBNQ01000018">
    <property type="protein sequence ID" value="GAL64381.1"/>
    <property type="molecule type" value="Genomic_DNA"/>
</dbReference>
<protein>
    <submittedName>
        <fullName evidence="2">Glycosyl transferase group 1 family protein</fullName>
    </submittedName>
</protein>
<comment type="caution">
    <text evidence="2">The sequence shown here is derived from an EMBL/GenBank/DDBJ whole genome shotgun (WGS) entry which is preliminary data.</text>
</comment>
<dbReference type="SUPFAM" id="SSF53756">
    <property type="entry name" value="UDP-Glycosyltransferase/glycogen phosphorylase"/>
    <property type="match status" value="1"/>
</dbReference>
<dbReference type="Pfam" id="PF13524">
    <property type="entry name" value="Glyco_trans_1_2"/>
    <property type="match status" value="1"/>
</dbReference>
<evidence type="ECO:0000313" key="2">
    <source>
        <dbReference type="EMBL" id="GAL64381.1"/>
    </source>
</evidence>